<dbReference type="PANTHER" id="PTHR11596">
    <property type="entry name" value="ALKALINE PHOSPHATASE"/>
    <property type="match status" value="1"/>
</dbReference>
<keyword evidence="11" id="KW-1185">Reference proteome</keyword>
<dbReference type="PRINTS" id="PR00113">
    <property type="entry name" value="ALKPHPHTASE"/>
</dbReference>
<keyword evidence="4 10" id="KW-0378">Hydrolase</keyword>
<feature type="binding site" evidence="8">
    <location>
        <position position="403"/>
    </location>
    <ligand>
        <name>Zn(2+)</name>
        <dbReference type="ChEBI" id="CHEBI:29105"/>
        <label>2</label>
    </ligand>
</feature>
<dbReference type="SMART" id="SM00098">
    <property type="entry name" value="alkPPc"/>
    <property type="match status" value="1"/>
</dbReference>
<dbReference type="SUPFAM" id="SSF53649">
    <property type="entry name" value="Alkaline phosphatase-like"/>
    <property type="match status" value="1"/>
</dbReference>
<dbReference type="Proteomes" id="UP000193006">
    <property type="component" value="Chromosome"/>
</dbReference>
<evidence type="ECO:0000256" key="7">
    <source>
        <dbReference type="PIRSR" id="PIRSR601952-1"/>
    </source>
</evidence>
<feature type="binding site" evidence="8">
    <location>
        <position position="270"/>
    </location>
    <ligand>
        <name>Zn(2+)</name>
        <dbReference type="ChEBI" id="CHEBI:29105"/>
        <label>2</label>
    </ligand>
</feature>
<feature type="binding site" evidence="8">
    <location>
        <position position="141"/>
    </location>
    <ligand>
        <name>Mg(2+)</name>
        <dbReference type="ChEBI" id="CHEBI:18420"/>
    </ligand>
</feature>
<proteinExistence type="inferred from homology"/>
<evidence type="ECO:0000256" key="2">
    <source>
        <dbReference type="ARBA" id="ARBA00022553"/>
    </source>
</evidence>
<keyword evidence="2" id="KW-0597">Phosphoprotein</keyword>
<keyword evidence="3 8" id="KW-0479">Metal-binding</keyword>
<evidence type="ECO:0000256" key="6">
    <source>
        <dbReference type="ARBA" id="ARBA00022842"/>
    </source>
</evidence>
<dbReference type="PROSITE" id="PS00123">
    <property type="entry name" value="ALKALINE_PHOSPHATASE"/>
    <property type="match status" value="1"/>
</dbReference>
<organism evidence="10 11">
    <name type="scientific">Halalkalibacter krulwichiae</name>
    <dbReference type="NCBI Taxonomy" id="199441"/>
    <lineage>
        <taxon>Bacteria</taxon>
        <taxon>Bacillati</taxon>
        <taxon>Bacillota</taxon>
        <taxon>Bacilli</taxon>
        <taxon>Bacillales</taxon>
        <taxon>Bacillaceae</taxon>
        <taxon>Halalkalibacter</taxon>
    </lineage>
</organism>
<gene>
    <name evidence="10" type="primary">phoA_1</name>
    <name evidence="10" type="ORF">BkAM31D_19415</name>
</gene>
<dbReference type="InterPro" id="IPR017850">
    <property type="entry name" value="Alkaline_phosphatase_core_sf"/>
</dbReference>
<dbReference type="EC" id="3.1.3.1" evidence="10"/>
<reference evidence="10 11" key="1">
    <citation type="submission" date="2017-04" db="EMBL/GenBank/DDBJ databases">
        <title>Bacillus krulwichiae AM31D Genome sequencing and assembly.</title>
        <authorList>
            <person name="Krulwich T.A."/>
            <person name="Anastor L."/>
            <person name="Ehrlich R."/>
            <person name="Ehrlich G.D."/>
            <person name="Janto B."/>
        </authorList>
    </citation>
    <scope>NUCLEOTIDE SEQUENCE [LARGE SCALE GENOMIC DNA]</scope>
    <source>
        <strain evidence="10 11">AM31D</strain>
    </source>
</reference>
<feature type="active site" description="Phosphoserine intermediate" evidence="7">
    <location>
        <position position="88"/>
    </location>
</feature>
<keyword evidence="6 8" id="KW-0460">Magnesium</keyword>
<accession>A0A1X9MEF8</accession>
<feature type="binding site" evidence="8">
    <location>
        <position position="48"/>
    </location>
    <ligand>
        <name>Zn(2+)</name>
        <dbReference type="ChEBI" id="CHEBI:29105"/>
        <label>2</label>
    </ligand>
</feature>
<comment type="similarity">
    <text evidence="1 9">Belongs to the alkaline phosphatase family.</text>
</comment>
<keyword evidence="5 8" id="KW-0862">Zinc</keyword>
<comment type="cofactor">
    <cofactor evidence="8">
        <name>Mg(2+)</name>
        <dbReference type="ChEBI" id="CHEBI:18420"/>
    </cofactor>
    <text evidence="8">Binds 1 Mg(2+) ion.</text>
</comment>
<dbReference type="InterPro" id="IPR001952">
    <property type="entry name" value="Alkaline_phosphatase"/>
</dbReference>
<evidence type="ECO:0000256" key="1">
    <source>
        <dbReference type="ARBA" id="ARBA00005984"/>
    </source>
</evidence>
<dbReference type="InterPro" id="IPR018299">
    <property type="entry name" value="Alkaline_phosphatase_AS"/>
</dbReference>
<protein>
    <submittedName>
        <fullName evidence="10">Alkaline phosphatase 4</fullName>
        <ecNumber evidence="10">3.1.3.1</ecNumber>
    </submittedName>
</protein>
<evidence type="ECO:0000256" key="4">
    <source>
        <dbReference type="ARBA" id="ARBA00022801"/>
    </source>
</evidence>
<dbReference type="GO" id="GO:0004035">
    <property type="term" value="F:alkaline phosphatase activity"/>
    <property type="evidence" value="ECO:0007669"/>
    <property type="project" value="UniProtKB-EC"/>
</dbReference>
<feature type="binding site" evidence="8">
    <location>
        <position position="313"/>
    </location>
    <ligand>
        <name>Zn(2+)</name>
        <dbReference type="ChEBI" id="CHEBI:29105"/>
        <label>2</label>
    </ligand>
</feature>
<feature type="binding site" evidence="8">
    <location>
        <position position="312"/>
    </location>
    <ligand>
        <name>Zn(2+)</name>
        <dbReference type="ChEBI" id="CHEBI:29105"/>
        <label>2</label>
    </ligand>
</feature>
<feature type="binding site" evidence="8">
    <location>
        <position position="274"/>
    </location>
    <ligand>
        <name>Zn(2+)</name>
        <dbReference type="ChEBI" id="CHEBI:29105"/>
        <label>2</label>
    </ligand>
</feature>
<dbReference type="CDD" id="cd16012">
    <property type="entry name" value="ALP"/>
    <property type="match status" value="1"/>
</dbReference>
<dbReference type="KEGG" id="bkw:BkAM31D_19415"/>
<dbReference type="Gene3D" id="3.40.720.10">
    <property type="entry name" value="Alkaline Phosphatase, subunit A"/>
    <property type="match status" value="1"/>
</dbReference>
<comment type="cofactor">
    <cofactor evidence="8">
        <name>Zn(2+)</name>
        <dbReference type="ChEBI" id="CHEBI:29105"/>
    </cofactor>
    <text evidence="8">Binds 2 Zn(2+) ions.</text>
</comment>
<evidence type="ECO:0000256" key="3">
    <source>
        <dbReference type="ARBA" id="ARBA00022723"/>
    </source>
</evidence>
<evidence type="ECO:0000256" key="5">
    <source>
        <dbReference type="ARBA" id="ARBA00022833"/>
    </source>
</evidence>
<dbReference type="EMBL" id="CP020814">
    <property type="protein sequence ID" value="ARK31827.1"/>
    <property type="molecule type" value="Genomic_DNA"/>
</dbReference>
<dbReference type="AlphaFoldDB" id="A0A1X9MEF8"/>
<evidence type="ECO:0000256" key="9">
    <source>
        <dbReference type="RuleBase" id="RU003946"/>
    </source>
</evidence>
<dbReference type="STRING" id="199441.BkAM31D_19415"/>
<dbReference type="GO" id="GO:0046872">
    <property type="term" value="F:metal ion binding"/>
    <property type="evidence" value="ECO:0007669"/>
    <property type="project" value="UniProtKB-KW"/>
</dbReference>
<evidence type="ECO:0000313" key="10">
    <source>
        <dbReference type="EMBL" id="ARK31827.1"/>
    </source>
</evidence>
<name>A0A1X9MEF8_9BACI</name>
<feature type="binding site" evidence="8">
    <location>
        <position position="139"/>
    </location>
    <ligand>
        <name>Mg(2+)</name>
        <dbReference type="ChEBI" id="CHEBI:18420"/>
    </ligand>
</feature>
<dbReference type="RefSeq" id="WP_066156223.1">
    <property type="nucleotide sequence ID" value="NZ_CP020814.1"/>
</dbReference>
<feature type="binding site" evidence="8">
    <location>
        <position position="265"/>
    </location>
    <ligand>
        <name>Mg(2+)</name>
        <dbReference type="ChEBI" id="CHEBI:18420"/>
    </ligand>
</feature>
<sequence precursor="true">MSSVKKAFLLFLLFVVLLPSVLKDQLSVFAESDPSGQNVKNVILMIPDGFSSAHAANYRIFKEGEFVLDSILVGMMKTHSKNSWVTDSAAAGTAMATGVKTRNGFIGIDEDGNSLKTILEAAKEEGKGTGLVGTKSITDATPAAFATHVHTRQNEGEIARQLMNKVDVLLGGGERNFLPASSGGVQEQRNLIKEAESSGYTFVQTKSELAEVKPNVEKLLGLFADNMMAAEIDRHRTEEPSLQEMTETALALLRRNNNGFFLMVEGSKIDRAGHAHDPAWVMHDIAAFESAVITALEFAEKDGETLVVVAGDHDTGGMSVGGYDEYRAEPEMLRKVEATAQFIAQCFNSERTNISEVMKQYTHLDVTKSEINELYRADIEKVPYLIAQIVSRSAYIDWVTYEHTGVDVPIYAYGPRSSLFQGVLDNTDLPKRIAKAMKINF</sequence>
<evidence type="ECO:0000313" key="11">
    <source>
        <dbReference type="Proteomes" id="UP000193006"/>
    </source>
</evidence>
<dbReference type="PANTHER" id="PTHR11596:SF5">
    <property type="entry name" value="ALKALINE PHOSPHATASE"/>
    <property type="match status" value="1"/>
</dbReference>
<evidence type="ECO:0000256" key="8">
    <source>
        <dbReference type="PIRSR" id="PIRSR601952-2"/>
    </source>
</evidence>
<feature type="binding site" evidence="8">
    <location>
        <position position="48"/>
    </location>
    <ligand>
        <name>Mg(2+)</name>
        <dbReference type="ChEBI" id="CHEBI:18420"/>
    </ligand>
</feature>
<dbReference type="Gene3D" id="1.10.60.40">
    <property type="match status" value="1"/>
</dbReference>
<dbReference type="Pfam" id="PF00245">
    <property type="entry name" value="Alk_phosphatase"/>
    <property type="match status" value="1"/>
</dbReference>